<dbReference type="AlphaFoldDB" id="A0AAV4XDZ3"/>
<proteinExistence type="predicted"/>
<name>A0AAV4XDZ3_CAEEX</name>
<reference evidence="1 2" key="1">
    <citation type="submission" date="2021-06" db="EMBL/GenBank/DDBJ databases">
        <title>Caerostris extrusa draft genome.</title>
        <authorList>
            <person name="Kono N."/>
            <person name="Arakawa K."/>
        </authorList>
    </citation>
    <scope>NUCLEOTIDE SEQUENCE [LARGE SCALE GENOMIC DNA]</scope>
</reference>
<gene>
    <name evidence="1" type="ORF">CEXT_141801</name>
</gene>
<accession>A0AAV4XDZ3</accession>
<evidence type="ECO:0000313" key="1">
    <source>
        <dbReference type="EMBL" id="GIY91999.1"/>
    </source>
</evidence>
<organism evidence="1 2">
    <name type="scientific">Caerostris extrusa</name>
    <name type="common">Bark spider</name>
    <name type="synonym">Caerostris bankana</name>
    <dbReference type="NCBI Taxonomy" id="172846"/>
    <lineage>
        <taxon>Eukaryota</taxon>
        <taxon>Metazoa</taxon>
        <taxon>Ecdysozoa</taxon>
        <taxon>Arthropoda</taxon>
        <taxon>Chelicerata</taxon>
        <taxon>Arachnida</taxon>
        <taxon>Araneae</taxon>
        <taxon>Araneomorphae</taxon>
        <taxon>Entelegynae</taxon>
        <taxon>Araneoidea</taxon>
        <taxon>Araneidae</taxon>
        <taxon>Caerostris</taxon>
    </lineage>
</organism>
<comment type="caution">
    <text evidence="1">The sequence shown here is derived from an EMBL/GenBank/DDBJ whole genome shotgun (WGS) entry which is preliminary data.</text>
</comment>
<evidence type="ECO:0000313" key="2">
    <source>
        <dbReference type="Proteomes" id="UP001054945"/>
    </source>
</evidence>
<dbReference type="EMBL" id="BPLR01000079">
    <property type="protein sequence ID" value="GIY91999.1"/>
    <property type="molecule type" value="Genomic_DNA"/>
</dbReference>
<protein>
    <submittedName>
        <fullName evidence="1">Uncharacterized protein</fullName>
    </submittedName>
</protein>
<dbReference type="Proteomes" id="UP001054945">
    <property type="component" value="Unassembled WGS sequence"/>
</dbReference>
<keyword evidence="2" id="KW-1185">Reference proteome</keyword>
<sequence>MLAEECFFCGETEREGDLLKRRRILSRGEGRGERESGMKERVRERGLRKGRIRQTALVFKAAAAPSSLSLKREKPSCNRLAFDGPADSWGNRLRALTARCFALSHSVFLARSLGQWWFGFTFVHIVTRGNLSCFKAHSRSLTPRAS</sequence>